<evidence type="ECO:0000256" key="3">
    <source>
        <dbReference type="ARBA" id="ARBA00023015"/>
    </source>
</evidence>
<dbReference type="InterPro" id="IPR036388">
    <property type="entry name" value="WH-like_DNA-bd_sf"/>
</dbReference>
<keyword evidence="8" id="KW-1185">Reference proteome</keyword>
<dbReference type="KEGG" id="salh:HMF8227_00220"/>
<dbReference type="EMBL" id="CP029347">
    <property type="protein sequence ID" value="AWL10728.1"/>
    <property type="molecule type" value="Genomic_DNA"/>
</dbReference>
<organism evidence="7 8">
    <name type="scientific">Saliniradius amylolyticus</name>
    <dbReference type="NCBI Taxonomy" id="2183582"/>
    <lineage>
        <taxon>Bacteria</taxon>
        <taxon>Pseudomonadati</taxon>
        <taxon>Pseudomonadota</taxon>
        <taxon>Gammaproteobacteria</taxon>
        <taxon>Alteromonadales</taxon>
        <taxon>Alteromonadaceae</taxon>
        <taxon>Saliniradius</taxon>
    </lineage>
</organism>
<dbReference type="PANTHER" id="PTHR46577:SF1">
    <property type="entry name" value="HTH-TYPE TRANSCRIPTIONAL REGULATORY PROTEIN GABR"/>
    <property type="match status" value="1"/>
</dbReference>
<evidence type="ECO:0000256" key="1">
    <source>
        <dbReference type="ARBA" id="ARBA00005384"/>
    </source>
</evidence>
<dbReference type="CDD" id="cd07377">
    <property type="entry name" value="WHTH_GntR"/>
    <property type="match status" value="1"/>
</dbReference>
<accession>A0A2S2DZ95</accession>
<dbReference type="InterPro" id="IPR004839">
    <property type="entry name" value="Aminotransferase_I/II_large"/>
</dbReference>
<dbReference type="CDD" id="cd00609">
    <property type="entry name" value="AAT_like"/>
    <property type="match status" value="1"/>
</dbReference>
<evidence type="ECO:0000259" key="6">
    <source>
        <dbReference type="PROSITE" id="PS50949"/>
    </source>
</evidence>
<feature type="domain" description="HTH gntR-type" evidence="6">
    <location>
        <begin position="14"/>
        <end position="82"/>
    </location>
</feature>
<keyword evidence="5" id="KW-0804">Transcription</keyword>
<evidence type="ECO:0000256" key="5">
    <source>
        <dbReference type="ARBA" id="ARBA00023163"/>
    </source>
</evidence>
<evidence type="ECO:0000313" key="8">
    <source>
        <dbReference type="Proteomes" id="UP000245728"/>
    </source>
</evidence>
<dbReference type="GO" id="GO:0003677">
    <property type="term" value="F:DNA binding"/>
    <property type="evidence" value="ECO:0007669"/>
    <property type="project" value="UniProtKB-KW"/>
</dbReference>
<dbReference type="InterPro" id="IPR036390">
    <property type="entry name" value="WH_DNA-bd_sf"/>
</dbReference>
<dbReference type="Gene3D" id="3.40.640.10">
    <property type="entry name" value="Type I PLP-dependent aspartate aminotransferase-like (Major domain)"/>
    <property type="match status" value="1"/>
</dbReference>
<dbReference type="InterPro" id="IPR051446">
    <property type="entry name" value="HTH_trans_reg/aminotransferase"/>
</dbReference>
<dbReference type="PROSITE" id="PS50949">
    <property type="entry name" value="HTH_GNTR"/>
    <property type="match status" value="1"/>
</dbReference>
<name>A0A2S2DZ95_9ALTE</name>
<evidence type="ECO:0000256" key="4">
    <source>
        <dbReference type="ARBA" id="ARBA00023125"/>
    </source>
</evidence>
<dbReference type="SMART" id="SM00345">
    <property type="entry name" value="HTH_GNTR"/>
    <property type="match status" value="1"/>
</dbReference>
<keyword evidence="2" id="KW-0663">Pyridoxal phosphate</keyword>
<dbReference type="Pfam" id="PF00155">
    <property type="entry name" value="Aminotran_1_2"/>
    <property type="match status" value="1"/>
</dbReference>
<dbReference type="PRINTS" id="PR00035">
    <property type="entry name" value="HTHGNTR"/>
</dbReference>
<dbReference type="SUPFAM" id="SSF53383">
    <property type="entry name" value="PLP-dependent transferases"/>
    <property type="match status" value="1"/>
</dbReference>
<dbReference type="Proteomes" id="UP000245728">
    <property type="component" value="Chromosome"/>
</dbReference>
<dbReference type="Pfam" id="PF00392">
    <property type="entry name" value="GntR"/>
    <property type="match status" value="1"/>
</dbReference>
<proteinExistence type="inferred from homology"/>
<comment type="similarity">
    <text evidence="1">In the C-terminal section; belongs to the class-I pyridoxal-phosphate-dependent aminotransferase family.</text>
</comment>
<dbReference type="InterPro" id="IPR015421">
    <property type="entry name" value="PyrdxlP-dep_Trfase_major"/>
</dbReference>
<dbReference type="RefSeq" id="WP_109338420.1">
    <property type="nucleotide sequence ID" value="NZ_CP029347.1"/>
</dbReference>
<keyword evidence="3" id="KW-0805">Transcription regulation</keyword>
<protein>
    <submittedName>
        <fullName evidence="7">HTH-type transcriptional regulator TauR</fullName>
    </submittedName>
</protein>
<dbReference type="Gene3D" id="1.10.10.10">
    <property type="entry name" value="Winged helix-like DNA-binding domain superfamily/Winged helix DNA-binding domain"/>
    <property type="match status" value="1"/>
</dbReference>
<keyword evidence="4" id="KW-0238">DNA-binding</keyword>
<dbReference type="SUPFAM" id="SSF46785">
    <property type="entry name" value="Winged helix' DNA-binding domain"/>
    <property type="match status" value="1"/>
</dbReference>
<dbReference type="PANTHER" id="PTHR46577">
    <property type="entry name" value="HTH-TYPE TRANSCRIPTIONAL REGULATORY PROTEIN GABR"/>
    <property type="match status" value="1"/>
</dbReference>
<dbReference type="GO" id="GO:0003700">
    <property type="term" value="F:DNA-binding transcription factor activity"/>
    <property type="evidence" value="ECO:0007669"/>
    <property type="project" value="InterPro"/>
</dbReference>
<dbReference type="AlphaFoldDB" id="A0A2S2DZ95"/>
<gene>
    <name evidence="7" type="ORF">HMF8227_00220</name>
</gene>
<dbReference type="InterPro" id="IPR015424">
    <property type="entry name" value="PyrdxlP-dep_Trfase"/>
</dbReference>
<evidence type="ECO:0000313" key="7">
    <source>
        <dbReference type="EMBL" id="AWL10728.1"/>
    </source>
</evidence>
<reference evidence="7 8" key="1">
    <citation type="submission" date="2018-05" db="EMBL/GenBank/DDBJ databases">
        <title>Salinimonas sp. HMF8227 Genome sequencing and assembly.</title>
        <authorList>
            <person name="Kang H."/>
            <person name="Kang J."/>
            <person name="Cha I."/>
            <person name="Kim H."/>
            <person name="Joh K."/>
        </authorList>
    </citation>
    <scope>NUCLEOTIDE SEQUENCE [LARGE SCALE GENOMIC DNA]</scope>
    <source>
        <strain evidence="7 8">HMF8227</strain>
    </source>
</reference>
<evidence type="ECO:0000256" key="2">
    <source>
        <dbReference type="ARBA" id="ARBA00022898"/>
    </source>
</evidence>
<dbReference type="InterPro" id="IPR000524">
    <property type="entry name" value="Tscrpt_reg_HTH_GntR"/>
</dbReference>
<dbReference type="GO" id="GO:0030170">
    <property type="term" value="F:pyridoxal phosphate binding"/>
    <property type="evidence" value="ECO:0007669"/>
    <property type="project" value="InterPro"/>
</dbReference>
<sequence>MLQHLFTLDDDGATSLQRQLQRKLIESILSGYFSRGSKMPSSRKLAEQLQVSRNTVVAAYEQLIEEGYLVSRERSGIYVNDKIYDDHATTDAPPTPDTPQYDWQQRFNSLNVEASEPPYPDDWQRYAYPFIDGQYDQSLFPLNQWRECSRLCLNVDEIKSWAGDSGQQDDPNLIHEIRTKVLPRRGIMAQPDEILVTLGSQQALYLLSRLLMNSSTLLTMEEPGYQGMRQLAQINLCPTRYAEVEKDGVKLEDVCPQTDLLYVTPSHQVPTAVTMSRQKREALVEKARQEDFVIIEDDYESEANFISNPNPALKSLDGEGRVVYISSFSKVLAPGLRLGFMVASPELIKKARQLRSLILRHPPANNQRIMALFLSLGYYDMTMRRLHQAINARWQELREALNHYLGPYILTSETMGGSTCWVKGPPGLDSRHFAEQAAEKGILIEPVERFYARTEKARGFFRLGVRSIPKDKIRPGIQELAKLIDDVEAREDATFGEHLQGDKLKLFLAGVQFSGTTVFGDPYRITLDADGSMQGFEGHRDEKQDAGTWWLKDDTWYRQWQNWSYGELLGFDVYITDTRIHWVRDGKLVDAADYQKLG</sequence>
<dbReference type="OrthoDB" id="9808770at2"/>